<dbReference type="AlphaFoldDB" id="A0A1I7Z2C3"/>
<organism evidence="1 2">
    <name type="scientific">Steinernema glaseri</name>
    <dbReference type="NCBI Taxonomy" id="37863"/>
    <lineage>
        <taxon>Eukaryota</taxon>
        <taxon>Metazoa</taxon>
        <taxon>Ecdysozoa</taxon>
        <taxon>Nematoda</taxon>
        <taxon>Chromadorea</taxon>
        <taxon>Rhabditida</taxon>
        <taxon>Tylenchina</taxon>
        <taxon>Panagrolaimomorpha</taxon>
        <taxon>Strongyloidoidea</taxon>
        <taxon>Steinernematidae</taxon>
        <taxon>Steinernema</taxon>
    </lineage>
</organism>
<reference evidence="2" key="1">
    <citation type="submission" date="2016-11" db="UniProtKB">
        <authorList>
            <consortium name="WormBaseParasite"/>
        </authorList>
    </citation>
    <scope>IDENTIFICATION</scope>
</reference>
<keyword evidence="1" id="KW-1185">Reference proteome</keyword>
<sequence length="114" mass="12616">MPWRSSDGLPPLWCSQTVYFRQAQGSAACSNGGVRVNIGCTSDLHCRLYNPTYLCVDTCCCTQPLETETPVLFLESAFDALYDPVYDVPKHSPHSCISLFLMVSCALRTLLFLG</sequence>
<proteinExistence type="predicted"/>
<name>A0A1I7Z2C3_9BILA</name>
<dbReference type="WBParaSite" id="L893_g21906.t2">
    <property type="protein sequence ID" value="L893_g21906.t2"/>
    <property type="gene ID" value="L893_g21906"/>
</dbReference>
<dbReference type="Proteomes" id="UP000095287">
    <property type="component" value="Unplaced"/>
</dbReference>
<protein>
    <submittedName>
        <fullName evidence="2">GPI-anchor transamidase</fullName>
    </submittedName>
</protein>
<evidence type="ECO:0000313" key="1">
    <source>
        <dbReference type="Proteomes" id="UP000095287"/>
    </source>
</evidence>
<evidence type="ECO:0000313" key="2">
    <source>
        <dbReference type="WBParaSite" id="L893_g21906.t2"/>
    </source>
</evidence>
<accession>A0A1I7Z2C3</accession>